<feature type="chain" id="PRO_5030955741" description="DUF3443 domain-containing protein" evidence="1">
    <location>
        <begin position="22"/>
        <end position="396"/>
    </location>
</feature>
<name>A0A7Y9WN28_9BURK</name>
<keyword evidence="3" id="KW-1185">Reference proteome</keyword>
<gene>
    <name evidence="2" type="ORF">GGD40_003418</name>
</gene>
<dbReference type="EMBL" id="JACCAS010000001">
    <property type="protein sequence ID" value="NYH23939.1"/>
    <property type="molecule type" value="Genomic_DNA"/>
</dbReference>
<protein>
    <recommendedName>
        <fullName evidence="4">DUF3443 domain-containing protein</fullName>
    </recommendedName>
</protein>
<organism evidence="2 3">
    <name type="scientific">Paraburkholderia bryophila</name>
    <dbReference type="NCBI Taxonomy" id="420952"/>
    <lineage>
        <taxon>Bacteria</taxon>
        <taxon>Pseudomonadati</taxon>
        <taxon>Pseudomonadota</taxon>
        <taxon>Betaproteobacteria</taxon>
        <taxon>Burkholderiales</taxon>
        <taxon>Burkholderiaceae</taxon>
        <taxon>Paraburkholderia</taxon>
    </lineage>
</organism>
<evidence type="ECO:0000313" key="2">
    <source>
        <dbReference type="EMBL" id="NYH23939.1"/>
    </source>
</evidence>
<accession>A0A7Y9WN28</accession>
<evidence type="ECO:0000256" key="1">
    <source>
        <dbReference type="SAM" id="SignalP"/>
    </source>
</evidence>
<dbReference type="InterPro" id="IPR021847">
    <property type="entry name" value="DUF3443"/>
</dbReference>
<dbReference type="AlphaFoldDB" id="A0A7Y9WN28"/>
<dbReference type="RefSeq" id="WP_179744323.1">
    <property type="nucleotide sequence ID" value="NZ_JACCAS010000001.1"/>
</dbReference>
<keyword evidence="1" id="KW-0732">Signal</keyword>
<dbReference type="PROSITE" id="PS51257">
    <property type="entry name" value="PROKAR_LIPOPROTEIN"/>
    <property type="match status" value="1"/>
</dbReference>
<proteinExistence type="predicted"/>
<evidence type="ECO:0000313" key="3">
    <source>
        <dbReference type="Proteomes" id="UP000540929"/>
    </source>
</evidence>
<reference evidence="2 3" key="1">
    <citation type="submission" date="2020-07" db="EMBL/GenBank/DDBJ databases">
        <title>Exploring microbial biodiversity for novel pathways involved in the catabolism of aromatic compounds derived from lignin.</title>
        <authorList>
            <person name="Elkins J."/>
        </authorList>
    </citation>
    <scope>NUCLEOTIDE SEQUENCE [LARGE SCALE GENOMIC DNA]</scope>
    <source>
        <strain evidence="2 3">H2C3C</strain>
    </source>
</reference>
<sequence>MRRFFIAALLLLLAGCGGGSGSSVSTGTSGQNKAAISVDGTFGVVNRAYTNVTICAPGTNNCQTIDHVLIDTGSVGLRLLSTPAIAALNLASQNTSAGNQLGECYFYVSSYVWGSARLADVKMGGETASNIAVHIVADPAMPAAPNYCSSTGGAAQSTSAAMNANGIMGIGVTPADCGSGCSLNPANNRYYTCGATSCTSTAVPLAQQVGNPVAQFAQDNNGVIMQLPSISSAGAVNATGQLIFGIGTQADNALGSAQVYATNLNGDITTVYNGTSYPDSFIDSGTNRYSFNDSSLPLCAGTVDYCPASPTALSAVNVGGNGINGTVNFNVANVNSLFGAGNFAQNDRAGPISALGAASFLSTSFDWGLPFFYGRSLFVAFNGRSTPGGAGPYYAY</sequence>
<comment type="caution">
    <text evidence="2">The sequence shown here is derived from an EMBL/GenBank/DDBJ whole genome shotgun (WGS) entry which is preliminary data.</text>
</comment>
<feature type="signal peptide" evidence="1">
    <location>
        <begin position="1"/>
        <end position="21"/>
    </location>
</feature>
<evidence type="ECO:0008006" key="4">
    <source>
        <dbReference type="Google" id="ProtNLM"/>
    </source>
</evidence>
<dbReference type="Proteomes" id="UP000540929">
    <property type="component" value="Unassembled WGS sequence"/>
</dbReference>
<dbReference type="Pfam" id="PF11925">
    <property type="entry name" value="DUF3443"/>
    <property type="match status" value="1"/>
</dbReference>